<sequence>MANQSDTRQKLIAKIHIGKAQLGMDETTYRAMLMRVTSKQSCAKMNEAELARVAQELARLGFGHSIGQTPLRRVDATPMMRKIAALLNETGKTWNYAHGIAKKMFGVENVNRLDNDQLHRVVAALQYHAQRQEKETANG</sequence>
<protein>
    <submittedName>
        <fullName evidence="1">Regulatory protein GemA</fullName>
    </submittedName>
</protein>
<dbReference type="Pfam" id="PF06252">
    <property type="entry name" value="GemA"/>
    <property type="match status" value="1"/>
</dbReference>
<dbReference type="STRING" id="1121352.GCA_000620925_01496"/>
<comment type="caution">
    <text evidence="1">The sequence shown here is derived from an EMBL/GenBank/DDBJ whole genome shotgun (WGS) entry which is preliminary data.</text>
</comment>
<dbReference type="Proteomes" id="UP000269923">
    <property type="component" value="Unassembled WGS sequence"/>
</dbReference>
<gene>
    <name evidence="1" type="ORF">EII21_06645</name>
</gene>
<name>A0A3P2A904_9NEIS</name>
<keyword evidence="2" id="KW-1185">Reference proteome</keyword>
<reference evidence="1 2" key="1">
    <citation type="submission" date="2018-11" db="EMBL/GenBank/DDBJ databases">
        <title>Genomes From Bacteria Associated with the Canine Oral Cavity: a Test Case for Automated Genome-Based Taxonomic Assignment.</title>
        <authorList>
            <person name="Coil D.A."/>
            <person name="Jospin G."/>
            <person name="Darling A.E."/>
            <person name="Wallis C."/>
            <person name="Davis I.J."/>
            <person name="Harris S."/>
            <person name="Eisen J.A."/>
            <person name="Holcombe L.J."/>
            <person name="O'Flynn C."/>
        </authorList>
    </citation>
    <scope>NUCLEOTIDE SEQUENCE [LARGE SCALE GENOMIC DNA]</scope>
    <source>
        <strain evidence="1 2">COT-280</strain>
    </source>
</reference>
<proteinExistence type="predicted"/>
<evidence type="ECO:0000313" key="2">
    <source>
        <dbReference type="Proteomes" id="UP000269923"/>
    </source>
</evidence>
<accession>A0A3P2A904</accession>
<dbReference type="OrthoDB" id="5460653at2"/>
<evidence type="ECO:0000313" key="1">
    <source>
        <dbReference type="EMBL" id="RRD90093.1"/>
    </source>
</evidence>
<dbReference type="EMBL" id="RQYC01000008">
    <property type="protein sequence ID" value="RRD90093.1"/>
    <property type="molecule type" value="Genomic_DNA"/>
</dbReference>
<dbReference type="AlphaFoldDB" id="A0A3P2A904"/>
<dbReference type="InterPro" id="IPR009363">
    <property type="entry name" value="Phage_Mu_Gp16"/>
</dbReference>
<organism evidence="1 2">
    <name type="scientific">Conchiformibius steedae</name>
    <dbReference type="NCBI Taxonomy" id="153493"/>
    <lineage>
        <taxon>Bacteria</taxon>
        <taxon>Pseudomonadati</taxon>
        <taxon>Pseudomonadota</taxon>
        <taxon>Betaproteobacteria</taxon>
        <taxon>Neisseriales</taxon>
        <taxon>Neisseriaceae</taxon>
        <taxon>Conchiformibius</taxon>
    </lineage>
</organism>
<dbReference type="RefSeq" id="WP_124794959.1">
    <property type="nucleotide sequence ID" value="NZ_RQYC01000008.1"/>
</dbReference>